<dbReference type="Proteomes" id="UP000295293">
    <property type="component" value="Unassembled WGS sequence"/>
</dbReference>
<name>A0A4R6YQV2_9GAMM</name>
<evidence type="ECO:0000313" key="3">
    <source>
        <dbReference type="Proteomes" id="UP000295293"/>
    </source>
</evidence>
<keyword evidence="1" id="KW-0732">Signal</keyword>
<accession>A0A4R6YQV2</accession>
<comment type="caution">
    <text evidence="2">The sequence shown here is derived from an EMBL/GenBank/DDBJ whole genome shotgun (WGS) entry which is preliminary data.</text>
</comment>
<sequence length="183" mass="19180">MRRCMKGWGYVVLAGLVTALPAWSATTVQSAGVEATMETQAHEVLKTVSAPLLVKRRAAEKQILSSAESTALAARLDKEGAGRKVYLLIDRLRVVKDPGAMLRVELFGAGSRGNEVPAAAAAGDFAVYGVSHAEGATAQRSFEVTGSLRKLLGHGPVSLRVVAGEEAAADTQVEIGKISLVLQ</sequence>
<feature type="chain" id="PRO_5020476585" evidence="1">
    <location>
        <begin position="25"/>
        <end position="183"/>
    </location>
</feature>
<evidence type="ECO:0000313" key="2">
    <source>
        <dbReference type="EMBL" id="TDR40345.1"/>
    </source>
</evidence>
<reference evidence="2 3" key="1">
    <citation type="submission" date="2019-03" db="EMBL/GenBank/DDBJ databases">
        <title>Genomic Encyclopedia of Type Strains, Phase IV (KMG-IV): sequencing the most valuable type-strain genomes for metagenomic binning, comparative biology and taxonomic classification.</title>
        <authorList>
            <person name="Goeker M."/>
        </authorList>
    </citation>
    <scope>NUCLEOTIDE SEQUENCE [LARGE SCALE GENOMIC DNA]</scope>
    <source>
        <strain evidence="2 3">DSM 21667</strain>
    </source>
</reference>
<gene>
    <name evidence="2" type="ORF">DFR29_11345</name>
</gene>
<dbReference type="EMBL" id="SNZH01000013">
    <property type="protein sequence ID" value="TDR40345.1"/>
    <property type="molecule type" value="Genomic_DNA"/>
</dbReference>
<organism evidence="2 3">
    <name type="scientific">Tahibacter aquaticus</name>
    <dbReference type="NCBI Taxonomy" id="520092"/>
    <lineage>
        <taxon>Bacteria</taxon>
        <taxon>Pseudomonadati</taxon>
        <taxon>Pseudomonadota</taxon>
        <taxon>Gammaproteobacteria</taxon>
        <taxon>Lysobacterales</taxon>
        <taxon>Rhodanobacteraceae</taxon>
        <taxon>Tahibacter</taxon>
    </lineage>
</organism>
<feature type="signal peptide" evidence="1">
    <location>
        <begin position="1"/>
        <end position="24"/>
    </location>
</feature>
<dbReference type="AlphaFoldDB" id="A0A4R6YQV2"/>
<proteinExistence type="predicted"/>
<evidence type="ECO:0000256" key="1">
    <source>
        <dbReference type="SAM" id="SignalP"/>
    </source>
</evidence>
<keyword evidence="3" id="KW-1185">Reference proteome</keyword>
<protein>
    <submittedName>
        <fullName evidence="2">Uncharacterized protein</fullName>
    </submittedName>
</protein>
<dbReference type="RefSeq" id="WP_133820299.1">
    <property type="nucleotide sequence ID" value="NZ_SNZH01000013.1"/>
</dbReference>